<dbReference type="Proteomes" id="UP000824081">
    <property type="component" value="Unassembled WGS sequence"/>
</dbReference>
<accession>A0A9D1MDR8</accession>
<dbReference type="Gene3D" id="3.40.50.2020">
    <property type="match status" value="1"/>
</dbReference>
<dbReference type="InterPro" id="IPR000836">
    <property type="entry name" value="PRTase_dom"/>
</dbReference>
<dbReference type="PANTHER" id="PTHR47505:SF1">
    <property type="entry name" value="DNA UTILIZATION PROTEIN YHGH"/>
    <property type="match status" value="1"/>
</dbReference>
<feature type="domain" description="Phosphoribosyltransferase" evidence="2">
    <location>
        <begin position="155"/>
        <end position="252"/>
    </location>
</feature>
<reference evidence="3" key="1">
    <citation type="submission" date="2020-10" db="EMBL/GenBank/DDBJ databases">
        <authorList>
            <person name="Gilroy R."/>
        </authorList>
    </citation>
    <scope>NUCLEOTIDE SEQUENCE</scope>
    <source>
        <strain evidence="3">11687</strain>
    </source>
</reference>
<comment type="caution">
    <text evidence="3">The sequence shown here is derived from an EMBL/GenBank/DDBJ whole genome shotgun (WGS) entry which is preliminary data.</text>
</comment>
<evidence type="ECO:0000313" key="4">
    <source>
        <dbReference type="Proteomes" id="UP000824081"/>
    </source>
</evidence>
<dbReference type="AlphaFoldDB" id="A0A9D1MDR8"/>
<dbReference type="EMBL" id="DVMZ01000008">
    <property type="protein sequence ID" value="HIU58525.1"/>
    <property type="molecule type" value="Genomic_DNA"/>
</dbReference>
<dbReference type="InterPro" id="IPR029057">
    <property type="entry name" value="PRTase-like"/>
</dbReference>
<dbReference type="CDD" id="cd06223">
    <property type="entry name" value="PRTases_typeI"/>
    <property type="match status" value="1"/>
</dbReference>
<evidence type="ECO:0000256" key="1">
    <source>
        <dbReference type="ARBA" id="ARBA00008007"/>
    </source>
</evidence>
<sequence>MKSWRERAENWADAVRLAAAGRGYTCDGCGKEVFSYPEERLCADCLRALERNAGRRCPKCGRRTIAEGLCLECKSRPPRFERGFSPFVYEGFAAGQLNRFKNGERYLAFFFGEQMAAYFAQALSEGIADCPAEELLVVSVPSSDRRRKERGYDQAAELAKAVARSLGAARLPGALTVNRETFSQKRLTAEERRKNVAGAYAAKKDCCKGRTVLLADDLMTTGATADACAEALLKAGAEKVYFLSAASVPEKPLTEQK</sequence>
<organism evidence="3 4">
    <name type="scientific">Candidatus Scatosoma pullistercoris</name>
    <dbReference type="NCBI Taxonomy" id="2840934"/>
    <lineage>
        <taxon>Bacteria</taxon>
        <taxon>Bacillati</taxon>
        <taxon>Bacillota</taxon>
        <taxon>Clostridia</taxon>
        <taxon>Candidatus Scatosoma</taxon>
    </lineage>
</organism>
<reference evidence="3" key="2">
    <citation type="journal article" date="2021" name="PeerJ">
        <title>Extensive microbial diversity within the chicken gut microbiome revealed by metagenomics and culture.</title>
        <authorList>
            <person name="Gilroy R."/>
            <person name="Ravi A."/>
            <person name="Getino M."/>
            <person name="Pursley I."/>
            <person name="Horton D.L."/>
            <person name="Alikhan N.F."/>
            <person name="Baker D."/>
            <person name="Gharbi K."/>
            <person name="Hall N."/>
            <person name="Watson M."/>
            <person name="Adriaenssens E.M."/>
            <person name="Foster-Nyarko E."/>
            <person name="Jarju S."/>
            <person name="Secka A."/>
            <person name="Antonio M."/>
            <person name="Oren A."/>
            <person name="Chaudhuri R.R."/>
            <person name="La Ragione R."/>
            <person name="Hildebrand F."/>
            <person name="Pallen M.J."/>
        </authorList>
    </citation>
    <scope>NUCLEOTIDE SEQUENCE</scope>
    <source>
        <strain evidence="3">11687</strain>
    </source>
</reference>
<evidence type="ECO:0000259" key="2">
    <source>
        <dbReference type="Pfam" id="PF00156"/>
    </source>
</evidence>
<protein>
    <submittedName>
        <fullName evidence="3">ComF family protein</fullName>
    </submittedName>
</protein>
<dbReference type="Pfam" id="PF00156">
    <property type="entry name" value="Pribosyltran"/>
    <property type="match status" value="1"/>
</dbReference>
<gene>
    <name evidence="3" type="ORF">IAC57_00340</name>
</gene>
<dbReference type="SUPFAM" id="SSF53271">
    <property type="entry name" value="PRTase-like"/>
    <property type="match status" value="1"/>
</dbReference>
<evidence type="ECO:0000313" key="3">
    <source>
        <dbReference type="EMBL" id="HIU58525.1"/>
    </source>
</evidence>
<proteinExistence type="inferred from homology"/>
<comment type="similarity">
    <text evidence="1">Belongs to the ComF/GntX family.</text>
</comment>
<name>A0A9D1MDR8_9FIRM</name>
<dbReference type="InterPro" id="IPR051910">
    <property type="entry name" value="ComF/GntX_DNA_util-trans"/>
</dbReference>
<dbReference type="PANTHER" id="PTHR47505">
    <property type="entry name" value="DNA UTILIZATION PROTEIN YHGH"/>
    <property type="match status" value="1"/>
</dbReference>